<dbReference type="Proteomes" id="UP000265520">
    <property type="component" value="Unassembled WGS sequence"/>
</dbReference>
<protein>
    <submittedName>
        <fullName evidence="1">Uncharacterized protein</fullName>
    </submittedName>
</protein>
<evidence type="ECO:0000313" key="2">
    <source>
        <dbReference type="Proteomes" id="UP000265520"/>
    </source>
</evidence>
<evidence type="ECO:0000313" key="1">
    <source>
        <dbReference type="EMBL" id="MCI89501.1"/>
    </source>
</evidence>
<reference evidence="1 2" key="1">
    <citation type="journal article" date="2018" name="Front. Plant Sci.">
        <title>Red Clover (Trifolium pratense) and Zigzag Clover (T. medium) - A Picture of Genomic Similarities and Differences.</title>
        <authorList>
            <person name="Dluhosova J."/>
            <person name="Istvanek J."/>
            <person name="Nedelnik J."/>
            <person name="Repkova J."/>
        </authorList>
    </citation>
    <scope>NUCLEOTIDE SEQUENCE [LARGE SCALE GENOMIC DNA]</scope>
    <source>
        <strain evidence="2">cv. 10/8</strain>
        <tissue evidence="1">Leaf</tissue>
    </source>
</reference>
<name>A0A392VR85_9FABA</name>
<feature type="non-terminal residue" evidence="1">
    <location>
        <position position="1"/>
    </location>
</feature>
<comment type="caution">
    <text evidence="1">The sequence shown here is derived from an EMBL/GenBank/DDBJ whole genome shotgun (WGS) entry which is preliminary data.</text>
</comment>
<sequence length="67" mass="7718">EAQEARRDPNTLDICRNIRTGVERSIREGEAKEGTPVYSTLQRILQMIDPALQYRRLKLRGPPRRGA</sequence>
<dbReference type="EMBL" id="LXQA011220807">
    <property type="protein sequence ID" value="MCI89501.1"/>
    <property type="molecule type" value="Genomic_DNA"/>
</dbReference>
<organism evidence="1 2">
    <name type="scientific">Trifolium medium</name>
    <dbReference type="NCBI Taxonomy" id="97028"/>
    <lineage>
        <taxon>Eukaryota</taxon>
        <taxon>Viridiplantae</taxon>
        <taxon>Streptophyta</taxon>
        <taxon>Embryophyta</taxon>
        <taxon>Tracheophyta</taxon>
        <taxon>Spermatophyta</taxon>
        <taxon>Magnoliopsida</taxon>
        <taxon>eudicotyledons</taxon>
        <taxon>Gunneridae</taxon>
        <taxon>Pentapetalae</taxon>
        <taxon>rosids</taxon>
        <taxon>fabids</taxon>
        <taxon>Fabales</taxon>
        <taxon>Fabaceae</taxon>
        <taxon>Papilionoideae</taxon>
        <taxon>50 kb inversion clade</taxon>
        <taxon>NPAAA clade</taxon>
        <taxon>Hologalegina</taxon>
        <taxon>IRL clade</taxon>
        <taxon>Trifolieae</taxon>
        <taxon>Trifolium</taxon>
    </lineage>
</organism>
<keyword evidence="2" id="KW-1185">Reference proteome</keyword>
<proteinExistence type="predicted"/>
<accession>A0A392VR85</accession>
<dbReference type="AlphaFoldDB" id="A0A392VR85"/>